<dbReference type="NCBIfam" id="TIGR03598">
    <property type="entry name" value="GTPase_YsxC"/>
    <property type="match status" value="1"/>
</dbReference>
<dbReference type="InterPro" id="IPR027417">
    <property type="entry name" value="P-loop_NTPase"/>
</dbReference>
<evidence type="ECO:0000256" key="10">
    <source>
        <dbReference type="HAMAP-Rule" id="MF_00321"/>
    </source>
</evidence>
<keyword evidence="13" id="KW-1185">Reference proteome</keyword>
<evidence type="ECO:0000313" key="12">
    <source>
        <dbReference type="EMBL" id="MEK8089521.1"/>
    </source>
</evidence>
<comment type="similarity">
    <text evidence="2 10">Belongs to the TRAFAC class TrmE-Era-EngA-EngB-Septin-like GTPase superfamily. EngB GTPase family.</text>
</comment>
<protein>
    <recommendedName>
        <fullName evidence="10">Probable GTP-binding protein EngB</fullName>
    </recommendedName>
</protein>
<keyword evidence="6" id="KW-0460">Magnesium</keyword>
<keyword evidence="5 10" id="KW-0547">Nucleotide-binding</keyword>
<dbReference type="Proteomes" id="UP001446205">
    <property type="component" value="Unassembled WGS sequence"/>
</dbReference>
<evidence type="ECO:0000256" key="4">
    <source>
        <dbReference type="ARBA" id="ARBA00022723"/>
    </source>
</evidence>
<dbReference type="HAMAP" id="MF_00321">
    <property type="entry name" value="GTPase_EngB"/>
    <property type="match status" value="1"/>
</dbReference>
<dbReference type="InterPro" id="IPR006073">
    <property type="entry name" value="GTP-bd"/>
</dbReference>
<evidence type="ECO:0000256" key="6">
    <source>
        <dbReference type="ARBA" id="ARBA00022842"/>
    </source>
</evidence>
<proteinExistence type="inferred from homology"/>
<evidence type="ECO:0000256" key="2">
    <source>
        <dbReference type="ARBA" id="ARBA00009638"/>
    </source>
</evidence>
<accession>A0ABU9D976</accession>
<evidence type="ECO:0000256" key="8">
    <source>
        <dbReference type="ARBA" id="ARBA00023210"/>
    </source>
</evidence>
<dbReference type="InterPro" id="IPR030393">
    <property type="entry name" value="G_ENGB_dom"/>
</dbReference>
<name>A0ABU9D976_9PROT</name>
<reference evidence="12 13" key="1">
    <citation type="submission" date="2024-04" db="EMBL/GenBank/DDBJ databases">
        <authorList>
            <person name="Abashina T."/>
            <person name="Shaikin A."/>
        </authorList>
    </citation>
    <scope>NUCLEOTIDE SEQUENCE [LARGE SCALE GENOMIC DNA]</scope>
    <source>
        <strain evidence="12 13">AAFK</strain>
    </source>
</reference>
<dbReference type="PANTHER" id="PTHR11649">
    <property type="entry name" value="MSS1/TRME-RELATED GTP-BINDING PROTEIN"/>
    <property type="match status" value="1"/>
</dbReference>
<comment type="cofactor">
    <cofactor evidence="1">
        <name>Mg(2+)</name>
        <dbReference type="ChEBI" id="CHEBI:18420"/>
    </cofactor>
</comment>
<dbReference type="InterPro" id="IPR019987">
    <property type="entry name" value="GTP-bd_ribosome_bio_YsxC"/>
</dbReference>
<evidence type="ECO:0000256" key="9">
    <source>
        <dbReference type="ARBA" id="ARBA00023306"/>
    </source>
</evidence>
<evidence type="ECO:0000256" key="5">
    <source>
        <dbReference type="ARBA" id="ARBA00022741"/>
    </source>
</evidence>
<evidence type="ECO:0000259" key="11">
    <source>
        <dbReference type="PROSITE" id="PS51706"/>
    </source>
</evidence>
<comment type="caution">
    <text evidence="12">The sequence shown here is derived from an EMBL/GenBank/DDBJ whole genome shotgun (WGS) entry which is preliminary data.</text>
</comment>
<dbReference type="Gene3D" id="3.40.50.300">
    <property type="entry name" value="P-loop containing nucleotide triphosphate hydrolases"/>
    <property type="match status" value="1"/>
</dbReference>
<evidence type="ECO:0000256" key="3">
    <source>
        <dbReference type="ARBA" id="ARBA00022618"/>
    </source>
</evidence>
<keyword evidence="4" id="KW-0479">Metal-binding</keyword>
<dbReference type="PANTHER" id="PTHR11649:SF13">
    <property type="entry name" value="ENGB-TYPE G DOMAIN-CONTAINING PROTEIN"/>
    <property type="match status" value="1"/>
</dbReference>
<dbReference type="PROSITE" id="PS51706">
    <property type="entry name" value="G_ENGB"/>
    <property type="match status" value="1"/>
</dbReference>
<keyword evidence="7 10" id="KW-0342">GTP-binding</keyword>
<dbReference type="SUPFAM" id="SSF52540">
    <property type="entry name" value="P-loop containing nucleoside triphosphate hydrolases"/>
    <property type="match status" value="1"/>
</dbReference>
<keyword evidence="8 10" id="KW-0717">Septation</keyword>
<dbReference type="Pfam" id="PF01926">
    <property type="entry name" value="MMR_HSR1"/>
    <property type="match status" value="1"/>
</dbReference>
<organism evidence="12 13">
    <name type="scientific">Thermithiobacillus plumbiphilus</name>
    <dbReference type="NCBI Taxonomy" id="1729899"/>
    <lineage>
        <taxon>Bacteria</taxon>
        <taxon>Pseudomonadati</taxon>
        <taxon>Pseudomonadota</taxon>
        <taxon>Acidithiobacillia</taxon>
        <taxon>Acidithiobacillales</taxon>
        <taxon>Thermithiobacillaceae</taxon>
        <taxon>Thermithiobacillus</taxon>
    </lineage>
</organism>
<sequence>MTNTEKFRIPALRQATYRLNVASPSQLPPDEGYEVAFAGRSNVGKSSTLNAIVDQKGLARTSSQPGRTQQLVYFDIDPERRLVDLPGYGYARAPAEIRRQWSGLIERYLEKRESLRGIMLIMDIRHPFTDFDQMMIDWAHELGKPVHVLLNKADKLSRSAALQVLARLRREHQTDTLSMQLFSAAEKSGIGEAHQKLGEWLAIEMEVKPE</sequence>
<keyword evidence="3 10" id="KW-0132">Cell division</keyword>
<evidence type="ECO:0000256" key="1">
    <source>
        <dbReference type="ARBA" id="ARBA00001946"/>
    </source>
</evidence>
<dbReference type="RefSeq" id="WP_341370578.1">
    <property type="nucleotide sequence ID" value="NZ_JBBPCO010000006.1"/>
</dbReference>
<evidence type="ECO:0000313" key="13">
    <source>
        <dbReference type="Proteomes" id="UP001446205"/>
    </source>
</evidence>
<dbReference type="EMBL" id="JBBPCO010000006">
    <property type="protein sequence ID" value="MEK8089521.1"/>
    <property type="molecule type" value="Genomic_DNA"/>
</dbReference>
<comment type="function">
    <text evidence="10">Necessary for normal cell division and for the maintenance of normal septation.</text>
</comment>
<dbReference type="CDD" id="cd01876">
    <property type="entry name" value="YihA_EngB"/>
    <property type="match status" value="1"/>
</dbReference>
<evidence type="ECO:0000256" key="7">
    <source>
        <dbReference type="ARBA" id="ARBA00023134"/>
    </source>
</evidence>
<gene>
    <name evidence="12" type="primary">yihA</name>
    <name evidence="10" type="synonym">engB</name>
    <name evidence="12" type="ORF">WOB96_07055</name>
</gene>
<keyword evidence="9 10" id="KW-0131">Cell cycle</keyword>
<feature type="domain" description="EngB-type G" evidence="11">
    <location>
        <begin position="31"/>
        <end position="203"/>
    </location>
</feature>